<dbReference type="EMBL" id="GEEE01019370">
    <property type="protein sequence ID" value="JAP43855.1"/>
    <property type="molecule type" value="Transcribed_RNA"/>
</dbReference>
<feature type="non-terminal residue" evidence="2">
    <location>
        <position position="1"/>
    </location>
</feature>
<feature type="compositionally biased region" description="Basic and acidic residues" evidence="1">
    <location>
        <begin position="90"/>
        <end position="100"/>
    </location>
</feature>
<evidence type="ECO:0000313" key="2">
    <source>
        <dbReference type="EMBL" id="JAP43855.1"/>
    </source>
</evidence>
<feature type="region of interest" description="Disordered" evidence="1">
    <location>
        <begin position="81"/>
        <end position="100"/>
    </location>
</feature>
<proteinExistence type="predicted"/>
<sequence>KLQSNRERGTGDHLCSTEILSVHSWSTFCPPRRSSATGTKPWRAPVRGEEDTIVEYHPPELWHNSVRTNSEVRSSRCFIKTERKRRKSGKYGDRKHFDTR</sequence>
<gene>
    <name evidence="2" type="primary">YRD6</name>
    <name evidence="2" type="ORF">TR153171</name>
</gene>
<protein>
    <submittedName>
        <fullName evidence="2">Uncharacterized protein K02A2.6</fullName>
    </submittedName>
</protein>
<reference evidence="2" key="1">
    <citation type="submission" date="2016-01" db="EMBL/GenBank/DDBJ databases">
        <title>Reference transcriptome for the parasite Schistocephalus solidus: insights into the molecular evolution of parasitism.</title>
        <authorList>
            <person name="Hebert F.O."/>
            <person name="Grambauer S."/>
            <person name="Barber I."/>
            <person name="Landry C.R."/>
            <person name="Aubin-Horth N."/>
        </authorList>
    </citation>
    <scope>NUCLEOTIDE SEQUENCE</scope>
</reference>
<organism evidence="2">
    <name type="scientific">Schistocephalus solidus</name>
    <name type="common">Tapeworm</name>
    <dbReference type="NCBI Taxonomy" id="70667"/>
    <lineage>
        <taxon>Eukaryota</taxon>
        <taxon>Metazoa</taxon>
        <taxon>Spiralia</taxon>
        <taxon>Lophotrochozoa</taxon>
        <taxon>Platyhelminthes</taxon>
        <taxon>Cestoda</taxon>
        <taxon>Eucestoda</taxon>
        <taxon>Diphyllobothriidea</taxon>
        <taxon>Diphyllobothriidae</taxon>
        <taxon>Schistocephalus</taxon>
    </lineage>
</organism>
<evidence type="ECO:0000256" key="1">
    <source>
        <dbReference type="SAM" id="MobiDB-lite"/>
    </source>
</evidence>
<name>A0A0X3NWD0_SCHSO</name>
<dbReference type="AlphaFoldDB" id="A0A0X3NWD0"/>
<accession>A0A0X3NWD0</accession>